<evidence type="ECO:0000313" key="1">
    <source>
        <dbReference type="EMBL" id="KAJ1929017.1"/>
    </source>
</evidence>
<dbReference type="Proteomes" id="UP001150603">
    <property type="component" value="Unassembled WGS sequence"/>
</dbReference>
<evidence type="ECO:0000313" key="2">
    <source>
        <dbReference type="Proteomes" id="UP001150603"/>
    </source>
</evidence>
<gene>
    <name evidence="1" type="ORF">FBU59_007083</name>
</gene>
<reference evidence="1" key="1">
    <citation type="submission" date="2022-07" db="EMBL/GenBank/DDBJ databases">
        <title>Phylogenomic reconstructions and comparative analyses of Kickxellomycotina fungi.</title>
        <authorList>
            <person name="Reynolds N.K."/>
            <person name="Stajich J.E."/>
            <person name="Barry K."/>
            <person name="Grigoriev I.V."/>
            <person name="Crous P."/>
            <person name="Smith M.E."/>
        </authorList>
    </citation>
    <scope>NUCLEOTIDE SEQUENCE</scope>
    <source>
        <strain evidence="1">NRRL 5244</strain>
    </source>
</reference>
<comment type="caution">
    <text evidence="1">The sequence shown here is derived from an EMBL/GenBank/DDBJ whole genome shotgun (WGS) entry which is preliminary data.</text>
</comment>
<keyword evidence="2" id="KW-1185">Reference proteome</keyword>
<feature type="non-terminal residue" evidence="1">
    <location>
        <position position="111"/>
    </location>
</feature>
<protein>
    <submittedName>
        <fullName evidence="1">Uncharacterized protein</fullName>
    </submittedName>
</protein>
<dbReference type="EMBL" id="JANBPW010006570">
    <property type="protein sequence ID" value="KAJ1929017.1"/>
    <property type="molecule type" value="Genomic_DNA"/>
</dbReference>
<name>A0ACC1IY12_9FUNG</name>
<organism evidence="1 2">
    <name type="scientific">Linderina macrospora</name>
    <dbReference type="NCBI Taxonomy" id="4868"/>
    <lineage>
        <taxon>Eukaryota</taxon>
        <taxon>Fungi</taxon>
        <taxon>Fungi incertae sedis</taxon>
        <taxon>Zoopagomycota</taxon>
        <taxon>Kickxellomycotina</taxon>
        <taxon>Kickxellomycetes</taxon>
        <taxon>Kickxellales</taxon>
        <taxon>Kickxellaceae</taxon>
        <taxon>Linderina</taxon>
    </lineage>
</organism>
<proteinExistence type="predicted"/>
<accession>A0ACC1IY12</accession>
<sequence>MYAEEIAKNILEIFEKKALCQMVDDDDEEDELVDEDELAELDSLLIGAAADCIAQFASVFGDQFEPILDTFLPHIAGYAKPSFGVSERAMAVGCLSEIAKNMGPAITKYAE</sequence>